<proteinExistence type="inferred from homology"/>
<keyword evidence="7 8" id="KW-0066">ATP synthesis</keyword>
<keyword evidence="6 8" id="KW-0139">CF(1)</keyword>
<dbReference type="SUPFAM" id="SSF47928">
    <property type="entry name" value="N-terminal domain of the delta subunit of the F1F0-ATP synthase"/>
    <property type="match status" value="1"/>
</dbReference>
<gene>
    <name evidence="8 9" type="primary">atpH</name>
    <name evidence="9" type="ORF">DSM106044_02848</name>
</gene>
<evidence type="ECO:0000256" key="6">
    <source>
        <dbReference type="ARBA" id="ARBA00023196"/>
    </source>
</evidence>
<dbReference type="PROSITE" id="PS00389">
    <property type="entry name" value="ATPASE_DELTA"/>
    <property type="match status" value="1"/>
</dbReference>
<dbReference type="AlphaFoldDB" id="A0A4U8Q5P9"/>
<organism evidence="9 10">
    <name type="scientific">Robinsoniella peoriensis</name>
    <dbReference type="NCBI Taxonomy" id="180332"/>
    <lineage>
        <taxon>Bacteria</taxon>
        <taxon>Bacillati</taxon>
        <taxon>Bacillota</taxon>
        <taxon>Clostridia</taxon>
        <taxon>Lachnospirales</taxon>
        <taxon>Lachnospiraceae</taxon>
        <taxon>Robinsoniella</taxon>
    </lineage>
</organism>
<comment type="subcellular location">
    <subcellularLocation>
        <location evidence="8">Cell membrane</location>
        <topology evidence="8">Peripheral membrane protein</topology>
    </subcellularLocation>
    <subcellularLocation>
        <location evidence="1">Membrane</location>
    </subcellularLocation>
</comment>
<evidence type="ECO:0000313" key="10">
    <source>
        <dbReference type="Proteomes" id="UP000306509"/>
    </source>
</evidence>
<dbReference type="EMBL" id="QGQD01000057">
    <property type="protein sequence ID" value="TLD00182.1"/>
    <property type="molecule type" value="Genomic_DNA"/>
</dbReference>
<reference evidence="9 10" key="1">
    <citation type="journal article" date="2019" name="Anaerobe">
        <title>Detection of Robinsoniella peoriensis in multiple bone samples of a trauma patient.</title>
        <authorList>
            <person name="Schrottner P."/>
            <person name="Hartwich K."/>
            <person name="Bunk B."/>
            <person name="Schober I."/>
            <person name="Helbig S."/>
            <person name="Rudolph W.W."/>
            <person name="Gunzer F."/>
        </authorList>
    </citation>
    <scope>NUCLEOTIDE SEQUENCE [LARGE SCALE GENOMIC DNA]</scope>
    <source>
        <strain evidence="9 10">DSM 106044</strain>
    </source>
</reference>
<evidence type="ECO:0000256" key="5">
    <source>
        <dbReference type="ARBA" id="ARBA00023136"/>
    </source>
</evidence>
<dbReference type="HAMAP" id="MF_01416">
    <property type="entry name" value="ATP_synth_delta_bact"/>
    <property type="match status" value="1"/>
</dbReference>
<dbReference type="Proteomes" id="UP000306509">
    <property type="component" value="Unassembled WGS sequence"/>
</dbReference>
<dbReference type="OrthoDB" id="9802471at2"/>
<keyword evidence="10" id="KW-1185">Reference proteome</keyword>
<evidence type="ECO:0000256" key="7">
    <source>
        <dbReference type="ARBA" id="ARBA00023310"/>
    </source>
</evidence>
<keyword evidence="8" id="KW-1003">Cell membrane</keyword>
<dbReference type="PANTHER" id="PTHR11910">
    <property type="entry name" value="ATP SYNTHASE DELTA CHAIN"/>
    <property type="match status" value="1"/>
</dbReference>
<comment type="function">
    <text evidence="8">F(1)F(0) ATP synthase produces ATP from ADP in the presence of a proton or sodium gradient. F-type ATPases consist of two structural domains, F(1) containing the extramembraneous catalytic core and F(0) containing the membrane proton channel, linked together by a central stalk and a peripheral stalk. During catalysis, ATP synthesis in the catalytic domain of F(1) is coupled via a rotary mechanism of the central stalk subunits to proton translocation.</text>
</comment>
<accession>A0A4U8Q5P9</accession>
<dbReference type="GO" id="GO:0005886">
    <property type="term" value="C:plasma membrane"/>
    <property type="evidence" value="ECO:0007669"/>
    <property type="project" value="UniProtKB-SubCell"/>
</dbReference>
<evidence type="ECO:0000313" key="9">
    <source>
        <dbReference type="EMBL" id="TLD00182.1"/>
    </source>
</evidence>
<evidence type="ECO:0000256" key="3">
    <source>
        <dbReference type="ARBA" id="ARBA00022781"/>
    </source>
</evidence>
<evidence type="ECO:0000256" key="8">
    <source>
        <dbReference type="HAMAP-Rule" id="MF_01416"/>
    </source>
</evidence>
<dbReference type="GO" id="GO:0046933">
    <property type="term" value="F:proton-transporting ATP synthase activity, rotational mechanism"/>
    <property type="evidence" value="ECO:0007669"/>
    <property type="project" value="UniProtKB-UniRule"/>
</dbReference>
<dbReference type="Gene3D" id="1.10.520.20">
    <property type="entry name" value="N-terminal domain of the delta subunit of the F1F0-ATP synthase"/>
    <property type="match status" value="1"/>
</dbReference>
<dbReference type="GO" id="GO:0045259">
    <property type="term" value="C:proton-transporting ATP synthase complex"/>
    <property type="evidence" value="ECO:0007669"/>
    <property type="project" value="UniProtKB-KW"/>
</dbReference>
<evidence type="ECO:0000256" key="1">
    <source>
        <dbReference type="ARBA" id="ARBA00004370"/>
    </source>
</evidence>
<evidence type="ECO:0000256" key="2">
    <source>
        <dbReference type="ARBA" id="ARBA00022448"/>
    </source>
</evidence>
<dbReference type="InterPro" id="IPR020781">
    <property type="entry name" value="ATPase_OSCP/d_CS"/>
</dbReference>
<dbReference type="NCBIfam" id="TIGR01145">
    <property type="entry name" value="ATP_synt_delta"/>
    <property type="match status" value="1"/>
</dbReference>
<comment type="function">
    <text evidence="8">This protein is part of the stalk that links CF(0) to CF(1). It either transmits conformational changes from CF(0) to CF(1) or is implicated in proton conduction.</text>
</comment>
<keyword evidence="2 8" id="KW-0813">Transport</keyword>
<name>A0A4U8Q5P9_9FIRM</name>
<sequence length="183" mass="20746">MAKLASKVYGDALFEVGLEKARLGELEEEVLAVKRILLENPEFEQLMLHPKIDNDNKIKAIESVFKDRISDDCVGLLVIVVTKGRYKELPRIFDYFIAKVKEYNKIGIAQITSAVPLKDDWKKKIEAKLLETTDYVKMEMNFHVDDSLIGGLIIRIGDRVVDSSIRSHLVDLTGKLTKISLEA</sequence>
<keyword evidence="4 8" id="KW-0406">Ion transport</keyword>
<dbReference type="Pfam" id="PF00213">
    <property type="entry name" value="OSCP"/>
    <property type="match status" value="1"/>
</dbReference>
<dbReference type="InterPro" id="IPR026015">
    <property type="entry name" value="ATP_synth_OSCP/delta_N_sf"/>
</dbReference>
<evidence type="ECO:0000256" key="4">
    <source>
        <dbReference type="ARBA" id="ARBA00023065"/>
    </source>
</evidence>
<comment type="similarity">
    <text evidence="8">Belongs to the ATPase delta chain family.</text>
</comment>
<dbReference type="RefSeq" id="WP_027295063.1">
    <property type="nucleotide sequence ID" value="NZ_CABMJZ010000140.1"/>
</dbReference>
<dbReference type="PRINTS" id="PR00125">
    <property type="entry name" value="ATPASEDELTA"/>
</dbReference>
<comment type="caution">
    <text evidence="9">The sequence shown here is derived from an EMBL/GenBank/DDBJ whole genome shotgun (WGS) entry which is preliminary data.</text>
</comment>
<dbReference type="InterPro" id="IPR000711">
    <property type="entry name" value="ATPase_OSCP/dsu"/>
</dbReference>
<protein>
    <recommendedName>
        <fullName evidence="8">ATP synthase subunit delta</fullName>
    </recommendedName>
    <alternativeName>
        <fullName evidence="8">ATP synthase F(1) sector subunit delta</fullName>
    </alternativeName>
    <alternativeName>
        <fullName evidence="8">F-type ATPase subunit delta</fullName>
        <shortName evidence="8">F-ATPase subunit delta</shortName>
    </alternativeName>
</protein>
<keyword evidence="5 8" id="KW-0472">Membrane</keyword>
<dbReference type="STRING" id="180332.GCA_000797495_05149"/>
<keyword evidence="3 8" id="KW-0375">Hydrogen ion transport</keyword>